<dbReference type="EMBL" id="RXFT01000004">
    <property type="protein sequence ID" value="RUR67737.1"/>
    <property type="molecule type" value="Genomic_DNA"/>
</dbReference>
<dbReference type="PANTHER" id="PTHR30468">
    <property type="entry name" value="ALPHA-KETOGLUTARATE-DEPENDENT SULFONATE DIOXYGENASE"/>
    <property type="match status" value="1"/>
</dbReference>
<dbReference type="OrthoDB" id="581608at2"/>
<keyword evidence="2" id="KW-0479">Metal-binding</keyword>
<dbReference type="AlphaFoldDB" id="A0A433MIL6"/>
<proteinExistence type="inferred from homology"/>
<feature type="domain" description="TauD/TfdA-like" evidence="6">
    <location>
        <begin position="39"/>
        <end position="309"/>
    </location>
</feature>
<dbReference type="Pfam" id="PF02668">
    <property type="entry name" value="TauD"/>
    <property type="match status" value="1"/>
</dbReference>
<evidence type="ECO:0000313" key="7">
    <source>
        <dbReference type="EMBL" id="RUR67737.1"/>
    </source>
</evidence>
<name>A0A433MIL6_9BURK</name>
<accession>A0A433MIL6</accession>
<dbReference type="SUPFAM" id="SSF51197">
    <property type="entry name" value="Clavaminate synthase-like"/>
    <property type="match status" value="1"/>
</dbReference>
<evidence type="ECO:0000256" key="3">
    <source>
        <dbReference type="ARBA" id="ARBA00022964"/>
    </source>
</evidence>
<dbReference type="InterPro" id="IPR042098">
    <property type="entry name" value="TauD-like_sf"/>
</dbReference>
<dbReference type="Proteomes" id="UP000281118">
    <property type="component" value="Unassembled WGS sequence"/>
</dbReference>
<protein>
    <submittedName>
        <fullName evidence="7">Taurine dioxygenase</fullName>
    </submittedName>
</protein>
<dbReference type="InterPro" id="IPR051323">
    <property type="entry name" value="AtsK-like"/>
</dbReference>
<keyword evidence="4" id="KW-0560">Oxidoreductase</keyword>
<gene>
    <name evidence="7" type="ORF">EJP67_11795</name>
</gene>
<organism evidence="7 8">
    <name type="scientific">Variovorax guangxiensis</name>
    <dbReference type="NCBI Taxonomy" id="1775474"/>
    <lineage>
        <taxon>Bacteria</taxon>
        <taxon>Pseudomonadati</taxon>
        <taxon>Pseudomonadota</taxon>
        <taxon>Betaproteobacteria</taxon>
        <taxon>Burkholderiales</taxon>
        <taxon>Comamonadaceae</taxon>
        <taxon>Variovorax</taxon>
    </lineage>
</organism>
<evidence type="ECO:0000256" key="5">
    <source>
        <dbReference type="ARBA" id="ARBA00023004"/>
    </source>
</evidence>
<evidence type="ECO:0000256" key="4">
    <source>
        <dbReference type="ARBA" id="ARBA00023002"/>
    </source>
</evidence>
<evidence type="ECO:0000256" key="1">
    <source>
        <dbReference type="ARBA" id="ARBA00005896"/>
    </source>
</evidence>
<comment type="caution">
    <text evidence="7">The sequence shown here is derived from an EMBL/GenBank/DDBJ whole genome shotgun (WGS) entry which is preliminary data.</text>
</comment>
<evidence type="ECO:0000256" key="2">
    <source>
        <dbReference type="ARBA" id="ARBA00022723"/>
    </source>
</evidence>
<dbReference type="PANTHER" id="PTHR30468:SF1">
    <property type="entry name" value="ALPHA-KETOGLUTARATE-DEPENDENT SULFONATE DIOXYGENASE"/>
    <property type="match status" value="1"/>
</dbReference>
<dbReference type="GO" id="GO:0046872">
    <property type="term" value="F:metal ion binding"/>
    <property type="evidence" value="ECO:0007669"/>
    <property type="project" value="UniProtKB-KW"/>
</dbReference>
<comment type="similarity">
    <text evidence="1">Belongs to the TfdA dioxygenase family.</text>
</comment>
<keyword evidence="5" id="KW-0408">Iron</keyword>
<dbReference type="Gene3D" id="3.60.130.10">
    <property type="entry name" value="Clavaminate synthase-like"/>
    <property type="match status" value="1"/>
</dbReference>
<dbReference type="GO" id="GO:0005737">
    <property type="term" value="C:cytoplasm"/>
    <property type="evidence" value="ECO:0007669"/>
    <property type="project" value="TreeGrafter"/>
</dbReference>
<dbReference type="GO" id="GO:0016706">
    <property type="term" value="F:2-oxoglutarate-dependent dioxygenase activity"/>
    <property type="evidence" value="ECO:0007669"/>
    <property type="project" value="UniProtKB-ARBA"/>
</dbReference>
<sequence length="319" mass="36318">METRMSLNIADEMASRWTPVESSPGMKQALEGLPSGWKTRRLAPSLGLELQDLFLPDLDDDGIARIRALLLAFRVLVIRRQPVSPAQHVAFARKFGDLETQNPLLAANADFPELVQLKASREKKGAENLFHSDTAFYEKPSMGSILRCIKCPEVGGDTIFCNMVQAYAGLPEEVKRKIDGMVAVNDVNVALFKKMDPNERAAHRDRHRAVEHPVVVTHPETGELILYVNEIHTTHIANYREVLGSDWGMDTPTQIRELFDLLVRQAKIPEYQVRVHWEPDTIVFWDNRAVQHYAVSDYYPSERHMMRATIIGDVPRRVR</sequence>
<dbReference type="InterPro" id="IPR003819">
    <property type="entry name" value="TauD/TfdA-like"/>
</dbReference>
<keyword evidence="3 7" id="KW-0223">Dioxygenase</keyword>
<evidence type="ECO:0000313" key="8">
    <source>
        <dbReference type="Proteomes" id="UP000281118"/>
    </source>
</evidence>
<evidence type="ECO:0000259" key="6">
    <source>
        <dbReference type="Pfam" id="PF02668"/>
    </source>
</evidence>
<reference evidence="7 8" key="1">
    <citation type="submission" date="2018-12" db="EMBL/GenBank/DDBJ databases">
        <title>The genome sequences of Variovorax guangxiensis DSM 27352.</title>
        <authorList>
            <person name="Gao J."/>
            <person name="Sun J."/>
        </authorList>
    </citation>
    <scope>NUCLEOTIDE SEQUENCE [LARGE SCALE GENOMIC DNA]</scope>
    <source>
        <strain evidence="7 8">DSM 27352</strain>
    </source>
</reference>